<evidence type="ECO:0000259" key="1">
    <source>
        <dbReference type="Pfam" id="PF07883"/>
    </source>
</evidence>
<keyword evidence="3" id="KW-1185">Reference proteome</keyword>
<proteinExistence type="predicted"/>
<dbReference type="Proteomes" id="UP000218542">
    <property type="component" value="Unassembled WGS sequence"/>
</dbReference>
<dbReference type="SUPFAM" id="SSF51182">
    <property type="entry name" value="RmlC-like cupins"/>
    <property type="match status" value="1"/>
</dbReference>
<evidence type="ECO:0000313" key="2">
    <source>
        <dbReference type="EMBL" id="GAX59598.1"/>
    </source>
</evidence>
<dbReference type="AlphaFoldDB" id="A0A286TUN7"/>
<evidence type="ECO:0000313" key="3">
    <source>
        <dbReference type="Proteomes" id="UP000218542"/>
    </source>
</evidence>
<dbReference type="InterPro" id="IPR014710">
    <property type="entry name" value="RmlC-like_jellyroll"/>
</dbReference>
<dbReference type="Gene3D" id="2.60.120.10">
    <property type="entry name" value="Jelly Rolls"/>
    <property type="match status" value="1"/>
</dbReference>
<name>A0A286TUN7_9BACT</name>
<dbReference type="InterPro" id="IPR013096">
    <property type="entry name" value="Cupin_2"/>
</dbReference>
<comment type="caution">
    <text evidence="2">The sequence shown here is derived from an EMBL/GenBank/DDBJ whole genome shotgun (WGS) entry which is preliminary data.</text>
</comment>
<organism evidence="2 3">
    <name type="scientific">Candidatus Scalindua japonica</name>
    <dbReference type="NCBI Taxonomy" id="1284222"/>
    <lineage>
        <taxon>Bacteria</taxon>
        <taxon>Pseudomonadati</taxon>
        <taxon>Planctomycetota</taxon>
        <taxon>Candidatus Brocadiia</taxon>
        <taxon>Candidatus Brocadiales</taxon>
        <taxon>Candidatus Scalinduaceae</taxon>
        <taxon>Candidatus Scalindua</taxon>
    </lineage>
</organism>
<dbReference type="PANTHER" id="PTHR43346:SF1">
    <property type="entry name" value="QUERCETIN 2,3-DIOXYGENASE-RELATED"/>
    <property type="match status" value="1"/>
</dbReference>
<reference evidence="3" key="1">
    <citation type="journal article" date="2017" name="Environ. Microbiol. Rep.">
        <title>Genetic Diversity of Marine Anaerobic Ammonium-Oxidizing Bacteria as Revealed by Genomic and Proteomic Analyses of 'Candidatus Scalindua japonica'.</title>
        <authorList>
            <person name="Oshiki M."/>
            <person name="Mizuto K."/>
            <person name="Kimura Z."/>
            <person name="Kindaichi T."/>
            <person name="Satoh H."/>
            <person name="Okabe S."/>
        </authorList>
    </citation>
    <scope>NUCLEOTIDE SEQUENCE [LARGE SCALE GENOMIC DNA]</scope>
    <source>
        <strain evidence="3">husup-a2</strain>
    </source>
</reference>
<feature type="domain" description="Cupin type-2" evidence="1">
    <location>
        <begin position="119"/>
        <end position="183"/>
    </location>
</feature>
<sequence>MPNDYFILTLFYIAVRIRNSNQIKVVGKGPYKVIMTKKSLVKYLLLFVFSTSVLAGSGCIATKKSSEFVESLRNPTSFPEVFLPEIKYIDEILDKKSLAAEENVKVIPLGKDKSTSVYLFQIRPEAEMSAHSHKSHDEILYIKSGSGVVVLNGTRHIVKEGMMIMIPRKTIHKYFNTGKETNVTVSMFSPPFDGKDIKVLEKSINYVKKKKTIYDKAMKKSVKELRIEKGEEKKWFGLWGTDEENIESGEQEEGGVIPEEQKILVLTDEGRKKIRDARMKVKAEEKAIIDKIVLDEKLMVLQRLKHDGLISDEEFERTKAEIIEESGSGN</sequence>
<gene>
    <name evidence="2" type="ORF">SCALIN_C04_0086</name>
</gene>
<dbReference type="EMBL" id="BAOS01000004">
    <property type="protein sequence ID" value="GAX59598.1"/>
    <property type="molecule type" value="Genomic_DNA"/>
</dbReference>
<protein>
    <recommendedName>
        <fullName evidence="1">Cupin type-2 domain-containing protein</fullName>
    </recommendedName>
</protein>
<accession>A0A286TUN7</accession>
<dbReference type="InterPro" id="IPR052538">
    <property type="entry name" value="Flavonoid_dioxygenase-like"/>
</dbReference>
<dbReference type="PANTHER" id="PTHR43346">
    <property type="entry name" value="LIGAND BINDING DOMAIN PROTEIN, PUTATIVE (AFU_ORTHOLOGUE AFUA_6G14370)-RELATED"/>
    <property type="match status" value="1"/>
</dbReference>
<dbReference type="InterPro" id="IPR011051">
    <property type="entry name" value="RmlC_Cupin_sf"/>
</dbReference>
<dbReference type="Pfam" id="PF07883">
    <property type="entry name" value="Cupin_2"/>
    <property type="match status" value="1"/>
</dbReference>